<keyword evidence="2" id="KW-1185">Reference proteome</keyword>
<organism evidence="1 2">
    <name type="scientific">Salix dunnii</name>
    <dbReference type="NCBI Taxonomy" id="1413687"/>
    <lineage>
        <taxon>Eukaryota</taxon>
        <taxon>Viridiplantae</taxon>
        <taxon>Streptophyta</taxon>
        <taxon>Embryophyta</taxon>
        <taxon>Tracheophyta</taxon>
        <taxon>Spermatophyta</taxon>
        <taxon>Magnoliopsida</taxon>
        <taxon>eudicotyledons</taxon>
        <taxon>Gunneridae</taxon>
        <taxon>Pentapetalae</taxon>
        <taxon>rosids</taxon>
        <taxon>fabids</taxon>
        <taxon>Malpighiales</taxon>
        <taxon>Salicaceae</taxon>
        <taxon>Saliceae</taxon>
        <taxon>Salix</taxon>
    </lineage>
</organism>
<sequence>MVIPEQEVMYTVSVHISGHIGASVGDMYKACERFERLVVGFVKKPNDGPSPKYYLCLVKWLEALFGWVFFSGFDILNLNHLKDLSVYWLGVCGMEEVVNVLWVIVKDVNVVGVGIKGLIVGVFDIKKLCGLHDYTDHPLPSKHASLASSIPHYSCRYMFIVAYTLYCAHPTTITSIQFPWLPPFFVLRPGRVPLFVGTISSEICDSSSNIYAKIWSFFPVNSLRVLICEPKMLPPNTCKVPRPHHIPSRMTVWYRKGNAIIGVTILKS</sequence>
<accession>A0A835N432</accession>
<dbReference type="AlphaFoldDB" id="A0A835N432"/>
<evidence type="ECO:0000313" key="2">
    <source>
        <dbReference type="Proteomes" id="UP000657918"/>
    </source>
</evidence>
<evidence type="ECO:0000313" key="1">
    <source>
        <dbReference type="EMBL" id="KAF9684788.1"/>
    </source>
</evidence>
<dbReference type="OrthoDB" id="16820at2759"/>
<protein>
    <submittedName>
        <fullName evidence="1">Uncharacterized protein</fullName>
    </submittedName>
</protein>
<gene>
    <name evidence="1" type="ORF">SADUNF_Sadunf04G0154900</name>
</gene>
<comment type="caution">
    <text evidence="1">The sequence shown here is derived from an EMBL/GenBank/DDBJ whole genome shotgun (WGS) entry which is preliminary data.</text>
</comment>
<name>A0A835N432_9ROSI</name>
<dbReference type="EMBL" id="JADGMS010000004">
    <property type="protein sequence ID" value="KAF9684788.1"/>
    <property type="molecule type" value="Genomic_DNA"/>
</dbReference>
<dbReference type="Proteomes" id="UP000657918">
    <property type="component" value="Chromosome 4"/>
</dbReference>
<reference evidence="1 2" key="1">
    <citation type="submission" date="2020-10" db="EMBL/GenBank/DDBJ databases">
        <title>Plant Genome Project.</title>
        <authorList>
            <person name="Zhang R.-G."/>
        </authorList>
    </citation>
    <scope>NUCLEOTIDE SEQUENCE [LARGE SCALE GENOMIC DNA]</scope>
    <source>
        <strain evidence="1">FAFU-HL-1</strain>
        <tissue evidence="1">Leaf</tissue>
    </source>
</reference>
<proteinExistence type="predicted"/>